<evidence type="ECO:0000313" key="1">
    <source>
        <dbReference type="Proteomes" id="UP000694844"/>
    </source>
</evidence>
<dbReference type="InterPro" id="IPR043129">
    <property type="entry name" value="ATPase_NBD"/>
</dbReference>
<dbReference type="RefSeq" id="XP_022307558.1">
    <property type="nucleotide sequence ID" value="XM_022451850.1"/>
</dbReference>
<gene>
    <name evidence="2" type="primary">LOC111113558</name>
</gene>
<accession>A0A8B8BW17</accession>
<sequence>MTDHNLVADETIVWFFLKEAVEKVIEFLQSAFEKLQIDSNTAIIVTGGYSQYWKLRDVMRQKFYKRHVVYLDSPAETALIGALMVLKEIEAKKTFESLPFEIQQMSVEERNVFCEALQRGQFAESDVKINVIGHVGSSPKSMIRSFVMGVGHETKRTKEDLRIFLGRRKHSVKNKNKNGLVNYFTTFILPLPYSWKSLYMNGKDILNSNNDKK</sequence>
<proteinExistence type="predicted"/>
<keyword evidence="1" id="KW-1185">Reference proteome</keyword>
<evidence type="ECO:0000313" key="2">
    <source>
        <dbReference type="RefSeq" id="XP_022307558.1"/>
    </source>
</evidence>
<dbReference type="Proteomes" id="UP000694844">
    <property type="component" value="Chromosome 9"/>
</dbReference>
<name>A0A8B8BW17_CRAVI</name>
<reference evidence="2" key="1">
    <citation type="submission" date="2025-08" db="UniProtKB">
        <authorList>
            <consortium name="RefSeq"/>
        </authorList>
    </citation>
    <scope>IDENTIFICATION</scope>
    <source>
        <tissue evidence="2">Whole sample</tissue>
    </source>
</reference>
<dbReference type="GeneID" id="111113558"/>
<organism evidence="1 2">
    <name type="scientific">Crassostrea virginica</name>
    <name type="common">Eastern oyster</name>
    <dbReference type="NCBI Taxonomy" id="6565"/>
    <lineage>
        <taxon>Eukaryota</taxon>
        <taxon>Metazoa</taxon>
        <taxon>Spiralia</taxon>
        <taxon>Lophotrochozoa</taxon>
        <taxon>Mollusca</taxon>
        <taxon>Bivalvia</taxon>
        <taxon>Autobranchia</taxon>
        <taxon>Pteriomorphia</taxon>
        <taxon>Ostreida</taxon>
        <taxon>Ostreoidea</taxon>
        <taxon>Ostreidae</taxon>
        <taxon>Crassostrea</taxon>
    </lineage>
</organism>
<dbReference type="AlphaFoldDB" id="A0A8B8BW17"/>
<dbReference type="SUPFAM" id="SSF53067">
    <property type="entry name" value="Actin-like ATPase domain"/>
    <property type="match status" value="1"/>
</dbReference>
<dbReference type="KEGG" id="cvn:111113558"/>
<protein>
    <submittedName>
        <fullName evidence="2">Uncharacterized protein LOC111113558</fullName>
    </submittedName>
</protein>